<dbReference type="InterPro" id="IPR013785">
    <property type="entry name" value="Aldolase_TIM"/>
</dbReference>
<evidence type="ECO:0000256" key="4">
    <source>
        <dbReference type="ARBA" id="ARBA00022630"/>
    </source>
</evidence>
<protein>
    <submittedName>
        <fullName evidence="12">NADH:flavin oxidoreductase</fullName>
    </submittedName>
</protein>
<evidence type="ECO:0000256" key="9">
    <source>
        <dbReference type="ARBA" id="ARBA00023014"/>
    </source>
</evidence>
<evidence type="ECO:0000259" key="11">
    <source>
        <dbReference type="Pfam" id="PF07992"/>
    </source>
</evidence>
<dbReference type="PANTHER" id="PTHR42917:SF2">
    <property type="entry name" value="2,4-DIENOYL-COA REDUCTASE [(2E)-ENOYL-COA-PRODUCING]"/>
    <property type="match status" value="1"/>
</dbReference>
<proteinExistence type="inferred from homology"/>
<dbReference type="Pfam" id="PF00724">
    <property type="entry name" value="Oxidored_FMN"/>
    <property type="match status" value="1"/>
</dbReference>
<keyword evidence="7" id="KW-0560">Oxidoreductase</keyword>
<dbReference type="InterPro" id="IPR036188">
    <property type="entry name" value="FAD/NAD-bd_sf"/>
</dbReference>
<dbReference type="PANTHER" id="PTHR42917">
    <property type="entry name" value="2,4-DIENOYL-COA REDUCTASE"/>
    <property type="match status" value="1"/>
</dbReference>
<organism evidence="12 13">
    <name type="scientific">Martelella alba</name>
    <dbReference type="NCBI Taxonomy" id="2590451"/>
    <lineage>
        <taxon>Bacteria</taxon>
        <taxon>Pseudomonadati</taxon>
        <taxon>Pseudomonadota</taxon>
        <taxon>Alphaproteobacteria</taxon>
        <taxon>Hyphomicrobiales</taxon>
        <taxon>Aurantimonadaceae</taxon>
        <taxon>Martelella</taxon>
    </lineage>
</organism>
<dbReference type="PRINTS" id="PR00469">
    <property type="entry name" value="PNDRDTASEII"/>
</dbReference>
<keyword evidence="8" id="KW-0408">Iron</keyword>
<comment type="similarity">
    <text evidence="3">In the N-terminal section; belongs to the NADH:flavin oxidoreductase/NADH oxidase family.</text>
</comment>
<keyword evidence="9" id="KW-0411">Iron-sulfur</keyword>
<dbReference type="SUPFAM" id="SSF51395">
    <property type="entry name" value="FMN-linked oxidoreductases"/>
    <property type="match status" value="1"/>
</dbReference>
<evidence type="ECO:0000256" key="8">
    <source>
        <dbReference type="ARBA" id="ARBA00023004"/>
    </source>
</evidence>
<dbReference type="PRINTS" id="PR00368">
    <property type="entry name" value="FADPNR"/>
</dbReference>
<dbReference type="EMBL" id="SZPQ01000006">
    <property type="protein sequence ID" value="TKI07197.1"/>
    <property type="molecule type" value="Genomic_DNA"/>
</dbReference>
<dbReference type="SUPFAM" id="SSF51905">
    <property type="entry name" value="FAD/NAD(P)-binding domain"/>
    <property type="match status" value="1"/>
</dbReference>
<keyword evidence="6" id="KW-0479">Metal-binding</keyword>
<feature type="domain" description="NADH:flavin oxidoreductase/NADH oxidase N-terminal" evidence="10">
    <location>
        <begin position="3"/>
        <end position="234"/>
    </location>
</feature>
<dbReference type="Gene3D" id="3.20.20.70">
    <property type="entry name" value="Aldolase class I"/>
    <property type="match status" value="1"/>
</dbReference>
<dbReference type="Gene3D" id="3.40.50.720">
    <property type="entry name" value="NAD(P)-binding Rossmann-like Domain"/>
    <property type="match status" value="1"/>
</dbReference>
<comment type="caution">
    <text evidence="12">The sequence shown here is derived from an EMBL/GenBank/DDBJ whole genome shotgun (WGS) entry which is preliminary data.</text>
</comment>
<dbReference type="SUPFAM" id="SSF51971">
    <property type="entry name" value="Nucleotide-binding domain"/>
    <property type="match status" value="1"/>
</dbReference>
<dbReference type="Proteomes" id="UP000305202">
    <property type="component" value="Unassembled WGS sequence"/>
</dbReference>
<keyword evidence="13" id="KW-1185">Reference proteome</keyword>
<evidence type="ECO:0000313" key="12">
    <source>
        <dbReference type="EMBL" id="TKI07197.1"/>
    </source>
</evidence>
<sequence>MYHSGRETSIDVTGYQPVAPSYFEPEIYSIFKAEYSPPRELTTGEVAHYVEYFAQAIWRAKQAGFDSVELHGAHGYLICAFMSPLTNKRTDRYGGSFLGRMQFITEIMERSRERVGDYPISIRIVGDECRDGGIDPHLSVRIARYLEKLGVAAISVSAGMYPYIRTVPNTYHKKGVNLYLAENIRDAVSIPVMAAGQLSSPDIQTEAITRKKADVIALGRALIADPDYPNKLPRGDLDDIVYCIACNKGCHDRTAGERAVKCMLNVQTDRETQAAYAIKHAERTQQVMVAGAGPAGMEAARVVALQGHNVSLFDAAGDIGGKIVQSALAPGKESYLDVLAYLRRQLARLQVKIYTGRRITQNDIIDLAYDAIVVATGSVDKTPAIAGLVPGKMMSTESVFSHPERVGDRAVIIGGGDVGAELAHFIMSVRKVEIFIIDPQEHIAHGMPQDSRICLLDELKTDTQLHIISRRVSAELITIRFFIPRTVASA</sequence>
<dbReference type="InterPro" id="IPR001155">
    <property type="entry name" value="OxRdtase_FMN_N"/>
</dbReference>
<dbReference type="CDD" id="cd02803">
    <property type="entry name" value="OYE_like_FMN_family"/>
    <property type="match status" value="1"/>
</dbReference>
<gene>
    <name evidence="12" type="ORF">FCN80_07150</name>
</gene>
<dbReference type="Pfam" id="PF07992">
    <property type="entry name" value="Pyr_redox_2"/>
    <property type="match status" value="1"/>
</dbReference>
<comment type="cofactor">
    <cofactor evidence="1">
        <name>FMN</name>
        <dbReference type="ChEBI" id="CHEBI:58210"/>
    </cofactor>
</comment>
<dbReference type="InterPro" id="IPR023753">
    <property type="entry name" value="FAD/NAD-binding_dom"/>
</dbReference>
<evidence type="ECO:0000256" key="3">
    <source>
        <dbReference type="ARBA" id="ARBA00011048"/>
    </source>
</evidence>
<dbReference type="InterPro" id="IPR051793">
    <property type="entry name" value="NADH:flavin_oxidoreductase"/>
</dbReference>
<evidence type="ECO:0000256" key="1">
    <source>
        <dbReference type="ARBA" id="ARBA00001917"/>
    </source>
</evidence>
<evidence type="ECO:0000256" key="5">
    <source>
        <dbReference type="ARBA" id="ARBA00022643"/>
    </source>
</evidence>
<keyword evidence="4" id="KW-0285">Flavoprotein</keyword>
<evidence type="ECO:0000313" key="13">
    <source>
        <dbReference type="Proteomes" id="UP000305202"/>
    </source>
</evidence>
<name>A0ABY2SN02_9HYPH</name>
<evidence type="ECO:0000256" key="2">
    <source>
        <dbReference type="ARBA" id="ARBA00001966"/>
    </source>
</evidence>
<accession>A0ABY2SN02</accession>
<feature type="domain" description="FAD/NAD(P)-binding" evidence="11">
    <location>
        <begin position="286"/>
        <end position="461"/>
    </location>
</feature>
<evidence type="ECO:0000259" key="10">
    <source>
        <dbReference type="Pfam" id="PF00724"/>
    </source>
</evidence>
<comment type="cofactor">
    <cofactor evidence="2">
        <name>[4Fe-4S] cluster</name>
        <dbReference type="ChEBI" id="CHEBI:49883"/>
    </cofactor>
</comment>
<reference evidence="12 13" key="1">
    <citation type="submission" date="2019-04" db="EMBL/GenBank/DDBJ databases">
        <authorList>
            <person name="Li M."/>
            <person name="Gao C."/>
        </authorList>
    </citation>
    <scope>NUCLEOTIDE SEQUENCE [LARGE SCALE GENOMIC DNA]</scope>
    <source>
        <strain evidence="12 13">BGMRC 2031</strain>
    </source>
</reference>
<keyword evidence="5" id="KW-0288">FMN</keyword>
<evidence type="ECO:0000256" key="6">
    <source>
        <dbReference type="ARBA" id="ARBA00022723"/>
    </source>
</evidence>
<evidence type="ECO:0000256" key="7">
    <source>
        <dbReference type="ARBA" id="ARBA00023002"/>
    </source>
</evidence>